<dbReference type="SUPFAM" id="SSF64288">
    <property type="entry name" value="Chorismate lyase-like"/>
    <property type="match status" value="1"/>
</dbReference>
<gene>
    <name evidence="1" type="primary">ycf21</name>
</gene>
<dbReference type="Gene3D" id="3.40.1410.10">
    <property type="entry name" value="Chorismate lyase-like"/>
    <property type="match status" value="1"/>
</dbReference>
<reference evidence="1" key="1">
    <citation type="journal article" date="2019" name="Mol. Phylogenet. Evol.">
        <title>Morphological evolution and classification of the red algal order Ceramiales inferred using plastid phylogenomics.</title>
        <authorList>
            <person name="Diaz-Tapia P."/>
            <person name="Pasella M.M."/>
            <person name="Verbruggen H."/>
            <person name="Maggs C.A."/>
        </authorList>
    </citation>
    <scope>NUCLEOTIDE SEQUENCE</scope>
    <source>
        <strain evidence="1">HV05551</strain>
    </source>
</reference>
<reference evidence="1" key="2">
    <citation type="submission" date="2019-04" db="EMBL/GenBank/DDBJ databases">
        <authorList>
            <person name="Pasella M."/>
        </authorList>
    </citation>
    <scope>NUCLEOTIDE SEQUENCE</scope>
    <source>
        <strain evidence="1">HV05551</strain>
    </source>
</reference>
<accession>A0A4D6X0C9</accession>
<dbReference type="InterPro" id="IPR002800">
    <property type="entry name" value="Rv2949c-like"/>
</dbReference>
<proteinExistence type="predicted"/>
<evidence type="ECO:0000313" key="1">
    <source>
        <dbReference type="EMBL" id="QCI07235.1"/>
    </source>
</evidence>
<dbReference type="InterPro" id="IPR028978">
    <property type="entry name" value="Chorismate_lyase_/UTRA_dom_sf"/>
</dbReference>
<organism evidence="1">
    <name type="scientific">Hypnea pannosa</name>
    <dbReference type="NCBI Taxonomy" id="105607"/>
    <lineage>
        <taxon>Eukaryota</taxon>
        <taxon>Rhodophyta</taxon>
        <taxon>Florideophyceae</taxon>
        <taxon>Rhodymeniophycidae</taxon>
        <taxon>Gigartinales</taxon>
        <taxon>Hypneaceae</taxon>
        <taxon>Hypnea</taxon>
    </lineage>
</organism>
<dbReference type="Pfam" id="PF01947">
    <property type="entry name" value="Rv2949c-like"/>
    <property type="match status" value="1"/>
</dbReference>
<name>A0A4D6X0C9_9FLOR</name>
<dbReference type="EMBL" id="MK814680">
    <property type="protein sequence ID" value="QCI07235.1"/>
    <property type="molecule type" value="Genomic_DNA"/>
</dbReference>
<geneLocation type="plastid" evidence="1"/>
<dbReference type="AlphaFoldDB" id="A0A4D6X0C9"/>
<sequence length="107" mass="13068">MNSKKREVWLKDYKYTKLAFAESLWSNTNFIKLPIHKPIGESIIKYKIDIYKDIHEIYYGYCKYLEDQFNCQGPVWGRKYTIYYKKQRLVTLQETFSPQITNFFTKK</sequence>
<keyword evidence="1" id="KW-0934">Plastid</keyword>
<protein>
    <submittedName>
        <fullName evidence="1">Uncharacterized protein</fullName>
    </submittedName>
</protein>